<dbReference type="CDD" id="cd00590">
    <property type="entry name" value="RRM_SF"/>
    <property type="match status" value="1"/>
</dbReference>
<protein>
    <submittedName>
        <fullName evidence="5">Polyadenylate-binding protein 1</fullName>
    </submittedName>
</protein>
<dbReference type="Pfam" id="PF00076">
    <property type="entry name" value="RRM_1"/>
    <property type="match status" value="1"/>
</dbReference>
<feature type="compositionally biased region" description="Basic and acidic residues" evidence="3">
    <location>
        <begin position="543"/>
        <end position="588"/>
    </location>
</feature>
<evidence type="ECO:0000256" key="1">
    <source>
        <dbReference type="ARBA" id="ARBA00022884"/>
    </source>
</evidence>
<comment type="caution">
    <text evidence="5">The sequence shown here is derived from an EMBL/GenBank/DDBJ whole genome shotgun (WGS) entry which is preliminary data.</text>
</comment>
<dbReference type="SMART" id="SM00360">
    <property type="entry name" value="RRM"/>
    <property type="match status" value="1"/>
</dbReference>
<dbReference type="RefSeq" id="XP_037215920.1">
    <property type="nucleotide sequence ID" value="XM_037366526.1"/>
</dbReference>
<evidence type="ECO:0000256" key="3">
    <source>
        <dbReference type="SAM" id="MobiDB-lite"/>
    </source>
</evidence>
<name>A0A8H6VUM5_9AGAR</name>
<dbReference type="InterPro" id="IPR052462">
    <property type="entry name" value="SLIRP/GR-RBP-like"/>
</dbReference>
<sequence>MKAAPQLASPALFYDPPPPRIAETRIKTFFDASQLDVVITLVKPKRKRGFYRLEFADIHTAEKALATVHLQIIPDTDPPILLELSANPPRSKTPAQEMPQALPRSLRGWKNGLSAQELFDAFRHYGPIQSIHCDSITGALVQFWLEDHAKAAELGFNTANSSTKMVLEAYDPCLVFCSNIPFDINDTPTLCSYFETYGLITQIDLLRNARTGKSRGLALIQFSTASEASAAIHGMHGRELHSRKLALAYGRVKATKAMVEPAKTPTPPAHATINRYVSSPVPDSEKTLVVSVDPVANTNRCVEFEDVRLLSEAIYDKIKQQVEDDRLRREHNDFERATLQSRYDEEVSLRIAAQAGLKQLAENEYLRQTESAKIQARLEEERRGREKCEAENEHLQSCLERERTQYENELTTLRARLVTESKLRLTAAAQTAQLREELEETISQLEDEVILRAELQMQYDREEERRREVSSELERVRVELERVQRALVLTESQIKMAQLERDKPIWEKAKLKREAAEASQRRADDAAKRRNLEKIIADEKAKREAERQERIKKEQEERDRREREEKARLERERQEQERKLREEHERRQRWQAATAREGKRCRKRDQAMRGAARWTNSDAISRVKIIMVEFEKLKFSETQPLTLAAIPWPILIDPLQLELDAITWESVEKFFAAVKLFSYDDPTEYKTLVEKLHRMFHPDKWRSRGILSSVFNETLRAGIDAAGNSVAQALTPLWRESKGYV</sequence>
<evidence type="ECO:0000313" key="5">
    <source>
        <dbReference type="EMBL" id="KAF7294557.1"/>
    </source>
</evidence>
<keyword evidence="6" id="KW-1185">Reference proteome</keyword>
<gene>
    <name evidence="5" type="ORF">MIND_00992200</name>
</gene>
<dbReference type="Gene3D" id="3.30.70.330">
    <property type="match status" value="1"/>
</dbReference>
<reference evidence="5" key="1">
    <citation type="submission" date="2020-05" db="EMBL/GenBank/DDBJ databases">
        <title>Mycena genomes resolve the evolution of fungal bioluminescence.</title>
        <authorList>
            <person name="Tsai I.J."/>
        </authorList>
    </citation>
    <scope>NUCLEOTIDE SEQUENCE</scope>
    <source>
        <strain evidence="5">171206Taipei</strain>
    </source>
</reference>
<dbReference type="InterPro" id="IPR012677">
    <property type="entry name" value="Nucleotide-bd_a/b_plait_sf"/>
</dbReference>
<dbReference type="GO" id="GO:0003723">
    <property type="term" value="F:RNA binding"/>
    <property type="evidence" value="ECO:0007669"/>
    <property type="project" value="UniProtKB-UniRule"/>
</dbReference>
<proteinExistence type="predicted"/>
<evidence type="ECO:0000259" key="4">
    <source>
        <dbReference type="PROSITE" id="PS50102"/>
    </source>
</evidence>
<feature type="domain" description="RRM" evidence="4">
    <location>
        <begin position="173"/>
        <end position="252"/>
    </location>
</feature>
<keyword evidence="1 2" id="KW-0694">RNA-binding</keyword>
<dbReference type="AlphaFoldDB" id="A0A8H6VUM5"/>
<evidence type="ECO:0000313" key="6">
    <source>
        <dbReference type="Proteomes" id="UP000636479"/>
    </source>
</evidence>
<dbReference type="EMBL" id="JACAZF010000009">
    <property type="protein sequence ID" value="KAF7294557.1"/>
    <property type="molecule type" value="Genomic_DNA"/>
</dbReference>
<evidence type="ECO:0000256" key="2">
    <source>
        <dbReference type="PROSITE-ProRule" id="PRU00176"/>
    </source>
</evidence>
<feature type="region of interest" description="Disordered" evidence="3">
    <location>
        <begin position="543"/>
        <end position="604"/>
    </location>
</feature>
<organism evidence="5 6">
    <name type="scientific">Mycena indigotica</name>
    <dbReference type="NCBI Taxonomy" id="2126181"/>
    <lineage>
        <taxon>Eukaryota</taxon>
        <taxon>Fungi</taxon>
        <taxon>Dikarya</taxon>
        <taxon>Basidiomycota</taxon>
        <taxon>Agaricomycotina</taxon>
        <taxon>Agaricomycetes</taxon>
        <taxon>Agaricomycetidae</taxon>
        <taxon>Agaricales</taxon>
        <taxon>Marasmiineae</taxon>
        <taxon>Mycenaceae</taxon>
        <taxon>Mycena</taxon>
    </lineage>
</organism>
<dbReference type="GeneID" id="59349042"/>
<dbReference type="OrthoDB" id="3265210at2759"/>
<dbReference type="PROSITE" id="PS50102">
    <property type="entry name" value="RRM"/>
    <property type="match status" value="1"/>
</dbReference>
<dbReference type="Proteomes" id="UP000636479">
    <property type="component" value="Unassembled WGS sequence"/>
</dbReference>
<dbReference type="SUPFAM" id="SSF54928">
    <property type="entry name" value="RNA-binding domain, RBD"/>
    <property type="match status" value="1"/>
</dbReference>
<dbReference type="InterPro" id="IPR035979">
    <property type="entry name" value="RBD_domain_sf"/>
</dbReference>
<accession>A0A8H6VUM5</accession>
<dbReference type="PANTHER" id="PTHR48027">
    <property type="entry name" value="HETEROGENEOUS NUCLEAR RIBONUCLEOPROTEIN 87F-RELATED"/>
    <property type="match status" value="1"/>
</dbReference>
<dbReference type="InterPro" id="IPR000504">
    <property type="entry name" value="RRM_dom"/>
</dbReference>